<proteinExistence type="predicted"/>
<evidence type="ECO:0000256" key="1">
    <source>
        <dbReference type="SAM" id="Phobius"/>
    </source>
</evidence>
<dbReference type="Proteomes" id="UP000176558">
    <property type="component" value="Unassembled WGS sequence"/>
</dbReference>
<keyword evidence="1" id="KW-0812">Transmembrane</keyword>
<dbReference type="AlphaFoldDB" id="A0A1G2UT76"/>
<sequence length="103" mass="11638">MVEKVLQLNREKTIFWTLMGVLLLSLGFYMYSIRVTVSNVVARQSLETEISVLTLSIGSQEFQYITKRNAVTLQLAHSLGFKDAITKTYISQKTGPEVAILPR</sequence>
<evidence type="ECO:0000313" key="2">
    <source>
        <dbReference type="EMBL" id="OHB12600.1"/>
    </source>
</evidence>
<protein>
    <submittedName>
        <fullName evidence="2">Uncharacterized protein</fullName>
    </submittedName>
</protein>
<keyword evidence="1" id="KW-1133">Transmembrane helix</keyword>
<feature type="transmembrane region" description="Helical" evidence="1">
    <location>
        <begin position="14"/>
        <end position="33"/>
    </location>
</feature>
<gene>
    <name evidence="2" type="ORF">A3G99_02150</name>
</gene>
<reference evidence="2 3" key="1">
    <citation type="journal article" date="2016" name="Nat. Commun.">
        <title>Thousands of microbial genomes shed light on interconnected biogeochemical processes in an aquifer system.</title>
        <authorList>
            <person name="Anantharaman K."/>
            <person name="Brown C.T."/>
            <person name="Hug L.A."/>
            <person name="Sharon I."/>
            <person name="Castelle C.J."/>
            <person name="Probst A.J."/>
            <person name="Thomas B.C."/>
            <person name="Singh A."/>
            <person name="Wilkins M.J."/>
            <person name="Karaoz U."/>
            <person name="Brodie E.L."/>
            <person name="Williams K.H."/>
            <person name="Hubbard S.S."/>
            <person name="Banfield J.F."/>
        </authorList>
    </citation>
    <scope>NUCLEOTIDE SEQUENCE [LARGE SCALE GENOMIC DNA]</scope>
</reference>
<accession>A0A1G2UT76</accession>
<organism evidence="2 3">
    <name type="scientific">Candidatus Zambryskibacteria bacterium RIFCSPLOWO2_12_FULL_39_23</name>
    <dbReference type="NCBI Taxonomy" id="1802776"/>
    <lineage>
        <taxon>Bacteria</taxon>
        <taxon>Candidatus Zambryskiibacteriota</taxon>
    </lineage>
</organism>
<evidence type="ECO:0000313" key="3">
    <source>
        <dbReference type="Proteomes" id="UP000176558"/>
    </source>
</evidence>
<dbReference type="EMBL" id="MHWT01000014">
    <property type="protein sequence ID" value="OHB12600.1"/>
    <property type="molecule type" value="Genomic_DNA"/>
</dbReference>
<name>A0A1G2UT76_9BACT</name>
<keyword evidence="1" id="KW-0472">Membrane</keyword>
<comment type="caution">
    <text evidence="2">The sequence shown here is derived from an EMBL/GenBank/DDBJ whole genome shotgun (WGS) entry which is preliminary data.</text>
</comment>